<comment type="caution">
    <text evidence="1">The sequence shown here is derived from an EMBL/GenBank/DDBJ whole genome shotgun (WGS) entry which is preliminary data.</text>
</comment>
<evidence type="ECO:0000313" key="3">
    <source>
        <dbReference type="Proteomes" id="UP000260808"/>
    </source>
</evidence>
<accession>A0A3E4V1B3</accession>
<organism evidence="1 3">
    <name type="scientific">Mediterraneibacter gnavus</name>
    <name type="common">Ruminococcus gnavus</name>
    <dbReference type="NCBI Taxonomy" id="33038"/>
    <lineage>
        <taxon>Bacteria</taxon>
        <taxon>Bacillati</taxon>
        <taxon>Bacillota</taxon>
        <taxon>Clostridia</taxon>
        <taxon>Lachnospirales</taxon>
        <taxon>Lachnospiraceae</taxon>
        <taxon>Mediterraneibacter</taxon>
    </lineage>
</organism>
<dbReference type="EMBL" id="QSIR01000032">
    <property type="protein sequence ID" value="RHD02021.1"/>
    <property type="molecule type" value="Genomic_DNA"/>
</dbReference>
<dbReference type="Proteomes" id="UP000260808">
    <property type="component" value="Unassembled WGS sequence"/>
</dbReference>
<protein>
    <submittedName>
        <fullName evidence="1">Uncharacterized protein</fullName>
    </submittedName>
</protein>
<dbReference type="Proteomes" id="UP000284472">
    <property type="component" value="Unassembled WGS sequence"/>
</dbReference>
<name>A0A3E4V1B3_MEDGN</name>
<proteinExistence type="predicted"/>
<gene>
    <name evidence="2" type="ORF">DW812_15590</name>
    <name evidence="1" type="ORF">DXC31_12440</name>
</gene>
<dbReference type="RefSeq" id="WP_118044145.1">
    <property type="nucleotide sequence ID" value="NZ_JAQDNS010000033.1"/>
</dbReference>
<dbReference type="EMBL" id="QSSX01000033">
    <property type="protein sequence ID" value="RGM21141.1"/>
    <property type="molecule type" value="Genomic_DNA"/>
</dbReference>
<evidence type="ECO:0000313" key="1">
    <source>
        <dbReference type="EMBL" id="RGM21141.1"/>
    </source>
</evidence>
<sequence>MKDCGENLKEVSDIDLDIKAEFSRIERLELLKIKRLGRIADALRGIDQGLDCISGHLMDIAIQK</sequence>
<reference evidence="3 4" key="1">
    <citation type="submission" date="2018-08" db="EMBL/GenBank/DDBJ databases">
        <title>A genome reference for cultivated species of the human gut microbiota.</title>
        <authorList>
            <person name="Zou Y."/>
            <person name="Xue W."/>
            <person name="Luo G."/>
        </authorList>
    </citation>
    <scope>NUCLEOTIDE SEQUENCE [LARGE SCALE GENOMIC DNA]</scope>
    <source>
        <strain evidence="2 4">AM32-6</strain>
        <strain evidence="1 3">TF01-20-2</strain>
    </source>
</reference>
<dbReference type="AlphaFoldDB" id="A0A3E4V1B3"/>
<evidence type="ECO:0000313" key="4">
    <source>
        <dbReference type="Proteomes" id="UP000284472"/>
    </source>
</evidence>
<evidence type="ECO:0000313" key="2">
    <source>
        <dbReference type="EMBL" id="RHD02021.1"/>
    </source>
</evidence>